<dbReference type="KEGG" id="hro:HELRODRAFT_62327"/>
<evidence type="ECO:0000256" key="1">
    <source>
        <dbReference type="ARBA" id="ARBA00008601"/>
    </source>
</evidence>
<dbReference type="InterPro" id="IPR000387">
    <property type="entry name" value="Tyr_Pase_dom"/>
</dbReference>
<evidence type="ECO:0000313" key="6">
    <source>
        <dbReference type="EMBL" id="ESO12943.1"/>
    </source>
</evidence>
<dbReference type="Pfam" id="PF00782">
    <property type="entry name" value="DSPc"/>
    <property type="match status" value="1"/>
</dbReference>
<dbReference type="OrthoDB" id="285418at2759"/>
<keyword evidence="2" id="KW-0378">Hydrolase</keyword>
<accession>T1FWZ5</accession>
<dbReference type="GO" id="GO:0004721">
    <property type="term" value="F:phosphoprotein phosphatase activity"/>
    <property type="evidence" value="ECO:0007669"/>
    <property type="project" value="UniProtKB-KW"/>
</dbReference>
<dbReference type="PROSITE" id="PS00383">
    <property type="entry name" value="TYR_PHOSPHATASE_1"/>
    <property type="match status" value="1"/>
</dbReference>
<evidence type="ECO:0008006" key="9">
    <source>
        <dbReference type="Google" id="ProtNLM"/>
    </source>
</evidence>
<dbReference type="InterPro" id="IPR016130">
    <property type="entry name" value="Tyr_Pase_AS"/>
</dbReference>
<keyword evidence="3" id="KW-0904">Protein phosphatase</keyword>
<dbReference type="PANTHER" id="PTHR45961:SF6">
    <property type="entry name" value="IP21249P"/>
    <property type="match status" value="1"/>
</dbReference>
<dbReference type="OMA" id="CMRGRSR"/>
<protein>
    <recommendedName>
        <fullName evidence="9">Protein-tyrosine-phosphatase</fullName>
    </recommendedName>
</protein>
<evidence type="ECO:0000313" key="7">
    <source>
        <dbReference type="EnsemblMetazoa" id="HelroP62327"/>
    </source>
</evidence>
<reference evidence="6 8" key="2">
    <citation type="journal article" date="2013" name="Nature">
        <title>Insights into bilaterian evolution from three spiralian genomes.</title>
        <authorList>
            <person name="Simakov O."/>
            <person name="Marletaz F."/>
            <person name="Cho S.J."/>
            <person name="Edsinger-Gonzales E."/>
            <person name="Havlak P."/>
            <person name="Hellsten U."/>
            <person name="Kuo D.H."/>
            <person name="Larsson T."/>
            <person name="Lv J."/>
            <person name="Arendt D."/>
            <person name="Savage R."/>
            <person name="Osoegawa K."/>
            <person name="de Jong P."/>
            <person name="Grimwood J."/>
            <person name="Chapman J.A."/>
            <person name="Shapiro H."/>
            <person name="Aerts A."/>
            <person name="Otillar R.P."/>
            <person name="Terry A.Y."/>
            <person name="Boore J.L."/>
            <person name="Grigoriev I.V."/>
            <person name="Lindberg D.R."/>
            <person name="Seaver E.C."/>
            <person name="Weisblat D.A."/>
            <person name="Putnam N.H."/>
            <person name="Rokhsar D.S."/>
        </authorList>
    </citation>
    <scope>NUCLEOTIDE SEQUENCE</scope>
</reference>
<keyword evidence="8" id="KW-1185">Reference proteome</keyword>
<reference evidence="8" key="1">
    <citation type="submission" date="2012-12" db="EMBL/GenBank/DDBJ databases">
        <authorList>
            <person name="Hellsten U."/>
            <person name="Grimwood J."/>
            <person name="Chapman J.A."/>
            <person name="Shapiro H."/>
            <person name="Aerts A."/>
            <person name="Otillar R.P."/>
            <person name="Terry A.Y."/>
            <person name="Boore J.L."/>
            <person name="Simakov O."/>
            <person name="Marletaz F."/>
            <person name="Cho S.-J."/>
            <person name="Edsinger-Gonzales E."/>
            <person name="Havlak P."/>
            <person name="Kuo D.-H."/>
            <person name="Larsson T."/>
            <person name="Lv J."/>
            <person name="Arendt D."/>
            <person name="Savage R."/>
            <person name="Osoegawa K."/>
            <person name="de Jong P."/>
            <person name="Lindberg D.R."/>
            <person name="Seaver E.C."/>
            <person name="Weisblat D.A."/>
            <person name="Putnam N.H."/>
            <person name="Grigoriev I.V."/>
            <person name="Rokhsar D.S."/>
        </authorList>
    </citation>
    <scope>NUCLEOTIDE SEQUENCE</scope>
</reference>
<dbReference type="InterPro" id="IPR029021">
    <property type="entry name" value="Prot-tyrosine_phosphatase-like"/>
</dbReference>
<sequence>MNDCGFCIVLDHLYISNIFSVTRPNIEKKNIKLIISLTRDTPTFEFDGVKVLKFEIDDDMSTNIKTLFHQCTDEIKATIDTGGNVLVHCIAGVSRSATICLAYLLKHQHMTLLDAYNHLKKCRPLIRPNSNFFQQLIAFEAELNDGKTTVKMIDGDFGYIPDVYKISSDSYGLLKIVLDIF</sequence>
<dbReference type="EnsemblMetazoa" id="HelroT62327">
    <property type="protein sequence ID" value="HelroP62327"/>
    <property type="gene ID" value="HelroG62327"/>
</dbReference>
<dbReference type="InterPro" id="IPR020422">
    <property type="entry name" value="TYR_PHOSPHATASE_DUAL_dom"/>
</dbReference>
<dbReference type="Proteomes" id="UP000015101">
    <property type="component" value="Unassembled WGS sequence"/>
</dbReference>
<organism evidence="7 8">
    <name type="scientific">Helobdella robusta</name>
    <name type="common">Californian leech</name>
    <dbReference type="NCBI Taxonomy" id="6412"/>
    <lineage>
        <taxon>Eukaryota</taxon>
        <taxon>Metazoa</taxon>
        <taxon>Spiralia</taxon>
        <taxon>Lophotrochozoa</taxon>
        <taxon>Annelida</taxon>
        <taxon>Clitellata</taxon>
        <taxon>Hirudinea</taxon>
        <taxon>Rhynchobdellida</taxon>
        <taxon>Glossiphoniidae</taxon>
        <taxon>Helobdella</taxon>
    </lineage>
</organism>
<dbReference type="PANTHER" id="PTHR45961">
    <property type="entry name" value="IP21249P"/>
    <property type="match status" value="1"/>
</dbReference>
<evidence type="ECO:0000313" key="8">
    <source>
        <dbReference type="Proteomes" id="UP000015101"/>
    </source>
</evidence>
<dbReference type="SMART" id="SM00404">
    <property type="entry name" value="PTPc_motif"/>
    <property type="match status" value="1"/>
</dbReference>
<dbReference type="InterPro" id="IPR052103">
    <property type="entry name" value="Dual_spec_Phospatases"/>
</dbReference>
<reference evidence="7" key="3">
    <citation type="submission" date="2015-06" db="UniProtKB">
        <authorList>
            <consortium name="EnsemblMetazoa"/>
        </authorList>
    </citation>
    <scope>IDENTIFICATION</scope>
</reference>
<dbReference type="GeneID" id="20213343"/>
<evidence type="ECO:0000256" key="2">
    <source>
        <dbReference type="ARBA" id="ARBA00022801"/>
    </source>
</evidence>
<dbReference type="InterPro" id="IPR003595">
    <property type="entry name" value="Tyr_Pase_cat"/>
</dbReference>
<gene>
    <name evidence="7" type="primary">20213343</name>
    <name evidence="6" type="ORF">HELRODRAFT_62327</name>
</gene>
<dbReference type="InterPro" id="IPR000340">
    <property type="entry name" value="Dual-sp_phosphatase_cat-dom"/>
</dbReference>
<evidence type="ECO:0000259" key="5">
    <source>
        <dbReference type="PROSITE" id="PS50056"/>
    </source>
</evidence>
<dbReference type="SMART" id="SM00195">
    <property type="entry name" value="DSPc"/>
    <property type="match status" value="1"/>
</dbReference>
<dbReference type="RefSeq" id="XP_009009663.1">
    <property type="nucleotide sequence ID" value="XM_009011415.1"/>
</dbReference>
<evidence type="ECO:0000256" key="3">
    <source>
        <dbReference type="ARBA" id="ARBA00022912"/>
    </source>
</evidence>
<dbReference type="HOGENOM" id="CLU_027074_3_2_1"/>
<dbReference type="AlphaFoldDB" id="T1FWZ5"/>
<dbReference type="SUPFAM" id="SSF52799">
    <property type="entry name" value="(Phosphotyrosine protein) phosphatases II"/>
    <property type="match status" value="1"/>
</dbReference>
<dbReference type="PROSITE" id="PS50056">
    <property type="entry name" value="TYR_PHOSPHATASE_2"/>
    <property type="match status" value="1"/>
</dbReference>
<feature type="domain" description="Tyrosine specific protein phosphatases" evidence="5">
    <location>
        <begin position="58"/>
        <end position="124"/>
    </location>
</feature>
<dbReference type="InParanoid" id="T1FWZ5"/>
<dbReference type="EMBL" id="KB095811">
    <property type="protein sequence ID" value="ESO12943.1"/>
    <property type="molecule type" value="Genomic_DNA"/>
</dbReference>
<dbReference type="STRING" id="6412.T1FWZ5"/>
<feature type="domain" description="Tyrosine-protein phosphatase" evidence="4">
    <location>
        <begin position="5"/>
        <end position="145"/>
    </location>
</feature>
<comment type="similarity">
    <text evidence="1">Belongs to the protein-tyrosine phosphatase family. Non-receptor class dual specificity subfamily.</text>
</comment>
<dbReference type="Gene3D" id="3.90.190.10">
    <property type="entry name" value="Protein tyrosine phosphatase superfamily"/>
    <property type="match status" value="1"/>
</dbReference>
<dbReference type="PROSITE" id="PS50054">
    <property type="entry name" value="TYR_PHOSPHATASE_DUAL"/>
    <property type="match status" value="1"/>
</dbReference>
<evidence type="ECO:0000259" key="4">
    <source>
        <dbReference type="PROSITE" id="PS50054"/>
    </source>
</evidence>
<proteinExistence type="inferred from homology"/>
<name>T1FWZ5_HELRO</name>
<dbReference type="EMBL" id="AMQM01000273">
    <property type="status" value="NOT_ANNOTATED_CDS"/>
    <property type="molecule type" value="Genomic_DNA"/>
</dbReference>
<dbReference type="CDD" id="cd14514">
    <property type="entry name" value="DUSP14-like"/>
    <property type="match status" value="1"/>
</dbReference>
<dbReference type="CTD" id="20213343"/>
<dbReference type="eggNOG" id="KOG1718">
    <property type="taxonomic scope" value="Eukaryota"/>
</dbReference>